<keyword evidence="3" id="KW-1185">Reference proteome</keyword>
<name>A0AAV0CXW1_9ASTE</name>
<comment type="caution">
    <text evidence="2">The sequence shown here is derived from an EMBL/GenBank/DDBJ whole genome shotgun (WGS) entry which is preliminary data.</text>
</comment>
<gene>
    <name evidence="2" type="ORF">CEPIT_LOCUS10030</name>
</gene>
<sequence>MGNNNANSGRGGIGLSTFFLVCALIPFGQPRLGSSSSVGRSLGCCSRRFRRRIRRNRPSGASPPPRRRLPPPPKVQEVLPQLVQEFQSRPEVSTGSRSAAIAGPGSAASPVCCRAAAASSVRCRQALQQPTLPTVSRVTQPRAPLR</sequence>
<evidence type="ECO:0000313" key="2">
    <source>
        <dbReference type="EMBL" id="CAH9087077.1"/>
    </source>
</evidence>
<dbReference type="Proteomes" id="UP001152523">
    <property type="component" value="Unassembled WGS sequence"/>
</dbReference>
<reference evidence="2" key="1">
    <citation type="submission" date="2022-07" db="EMBL/GenBank/DDBJ databases">
        <authorList>
            <person name="Macas J."/>
            <person name="Novak P."/>
            <person name="Neumann P."/>
        </authorList>
    </citation>
    <scope>NUCLEOTIDE SEQUENCE</scope>
</reference>
<dbReference type="AlphaFoldDB" id="A0AAV0CXW1"/>
<organism evidence="2 3">
    <name type="scientific">Cuscuta epithymum</name>
    <dbReference type="NCBI Taxonomy" id="186058"/>
    <lineage>
        <taxon>Eukaryota</taxon>
        <taxon>Viridiplantae</taxon>
        <taxon>Streptophyta</taxon>
        <taxon>Embryophyta</taxon>
        <taxon>Tracheophyta</taxon>
        <taxon>Spermatophyta</taxon>
        <taxon>Magnoliopsida</taxon>
        <taxon>eudicotyledons</taxon>
        <taxon>Gunneridae</taxon>
        <taxon>Pentapetalae</taxon>
        <taxon>asterids</taxon>
        <taxon>lamiids</taxon>
        <taxon>Solanales</taxon>
        <taxon>Convolvulaceae</taxon>
        <taxon>Cuscuteae</taxon>
        <taxon>Cuscuta</taxon>
        <taxon>Cuscuta subgen. Cuscuta</taxon>
    </lineage>
</organism>
<protein>
    <submittedName>
        <fullName evidence="2">Uncharacterized protein</fullName>
    </submittedName>
</protein>
<feature type="region of interest" description="Disordered" evidence="1">
    <location>
        <begin position="49"/>
        <end position="74"/>
    </location>
</feature>
<evidence type="ECO:0000313" key="3">
    <source>
        <dbReference type="Proteomes" id="UP001152523"/>
    </source>
</evidence>
<evidence type="ECO:0000256" key="1">
    <source>
        <dbReference type="SAM" id="MobiDB-lite"/>
    </source>
</evidence>
<dbReference type="EMBL" id="CAMAPF010000057">
    <property type="protein sequence ID" value="CAH9087077.1"/>
    <property type="molecule type" value="Genomic_DNA"/>
</dbReference>
<accession>A0AAV0CXW1</accession>
<proteinExistence type="predicted"/>